<dbReference type="EMBL" id="CM056777">
    <property type="protein sequence ID" value="KAJ8737506.1"/>
    <property type="molecule type" value="Genomic_DNA"/>
</dbReference>
<protein>
    <submittedName>
        <fullName evidence="1">Uncharacterized protein</fullName>
    </submittedName>
</protein>
<gene>
    <name evidence="1" type="ORF">PYW08_000101</name>
</gene>
<evidence type="ECO:0000313" key="1">
    <source>
        <dbReference type="EMBL" id="KAJ8737506.1"/>
    </source>
</evidence>
<evidence type="ECO:0000313" key="2">
    <source>
        <dbReference type="Proteomes" id="UP001231649"/>
    </source>
</evidence>
<keyword evidence="2" id="KW-1185">Reference proteome</keyword>
<name>A0ACC2R9T3_9NEOP</name>
<comment type="caution">
    <text evidence="1">The sequence shown here is derived from an EMBL/GenBank/DDBJ whole genome shotgun (WGS) entry which is preliminary data.</text>
</comment>
<accession>A0ACC2R9T3</accession>
<dbReference type="Proteomes" id="UP001231649">
    <property type="component" value="Chromosome 1"/>
</dbReference>
<proteinExistence type="predicted"/>
<organism evidence="1 2">
    <name type="scientific">Mythimna loreyi</name>
    <dbReference type="NCBI Taxonomy" id="667449"/>
    <lineage>
        <taxon>Eukaryota</taxon>
        <taxon>Metazoa</taxon>
        <taxon>Ecdysozoa</taxon>
        <taxon>Arthropoda</taxon>
        <taxon>Hexapoda</taxon>
        <taxon>Insecta</taxon>
        <taxon>Pterygota</taxon>
        <taxon>Neoptera</taxon>
        <taxon>Endopterygota</taxon>
        <taxon>Lepidoptera</taxon>
        <taxon>Glossata</taxon>
        <taxon>Ditrysia</taxon>
        <taxon>Noctuoidea</taxon>
        <taxon>Noctuidae</taxon>
        <taxon>Noctuinae</taxon>
        <taxon>Hadenini</taxon>
        <taxon>Mythimna</taxon>
    </lineage>
</organism>
<reference evidence="1" key="1">
    <citation type="submission" date="2023-03" db="EMBL/GenBank/DDBJ databases">
        <title>Chromosome-level genomes of two armyworms, Mythimna separata and Mythimna loreyi, provide insights into the biosynthesis and reception of sex pheromones.</title>
        <authorList>
            <person name="Zhao H."/>
        </authorList>
    </citation>
    <scope>NUCLEOTIDE SEQUENCE</scope>
    <source>
        <strain evidence="1">BeijingLab</strain>
    </source>
</reference>
<sequence length="400" mass="44062">MYRICRSVGLQLVDSVLHRVSSNGNSIYGLIPAYHTKSSSLHYSKFVNQSDKSNPEAEKEAPCKQYTTLARIFNINTPKYFGSSDKVSIVGLDDIGMAIVYTLLVKGITNNICMIDMNEDILKGEQKDLQSSALFLNNARINSSKDPEETRESRVCVITTGTFKGRDEQDKDYISRSAGIVRAIVAPLAKHSPEAIFIVASDPVDVLTHVAWRLTGFPKQRIIGTGTLVDSARFQYLLSNKLGVAPESCNAYIIGEHGPKNSVPVWSNVNVAGVRLADLNPQIGLDEDPEMWKDLFQEAVNTDETVRQLKGTVSWSVGLAVAEICNAIFTNSYTVLPVSTHVKGEHSIRDDIFLSLPAVVGSEGVTNIIRQKLTHHEASLLRRGATNIRSNQELTSKIKM</sequence>